<dbReference type="InterPro" id="IPR036052">
    <property type="entry name" value="TrpB-like_PALP_sf"/>
</dbReference>
<protein>
    <submittedName>
        <fullName evidence="6">Pyridoxal-5'-phosphate-dependent protein beta subunit</fullName>
    </submittedName>
</protein>
<evidence type="ECO:0000313" key="6">
    <source>
        <dbReference type="EMBL" id="CDX28187.1"/>
    </source>
</evidence>
<evidence type="ECO:0000256" key="3">
    <source>
        <dbReference type="ARBA" id="ARBA00022898"/>
    </source>
</evidence>
<evidence type="ECO:0000256" key="1">
    <source>
        <dbReference type="ARBA" id="ARBA00001933"/>
    </source>
</evidence>
<evidence type="ECO:0000259" key="5">
    <source>
        <dbReference type="Pfam" id="PF00291"/>
    </source>
</evidence>
<comment type="similarity">
    <text evidence="2">Belongs to the serine/threonine dehydratase family.</text>
</comment>
<comment type="cofactor">
    <cofactor evidence="1">
        <name>pyridoxal 5'-phosphate</name>
        <dbReference type="ChEBI" id="CHEBI:597326"/>
    </cofactor>
</comment>
<dbReference type="InterPro" id="IPR001926">
    <property type="entry name" value="TrpB-like_PALP"/>
</dbReference>
<name>A0A090ED90_MESPL</name>
<dbReference type="Gene3D" id="3.40.50.1100">
    <property type="match status" value="2"/>
</dbReference>
<dbReference type="InterPro" id="IPR000634">
    <property type="entry name" value="Ser/Thr_deHydtase_PyrdxlP-BS"/>
</dbReference>
<dbReference type="GO" id="GO:0030170">
    <property type="term" value="F:pyridoxal phosphate binding"/>
    <property type="evidence" value="ECO:0007669"/>
    <property type="project" value="InterPro"/>
</dbReference>
<dbReference type="Pfam" id="PF00291">
    <property type="entry name" value="PALP"/>
    <property type="match status" value="1"/>
</dbReference>
<proteinExistence type="inferred from homology"/>
<dbReference type="GO" id="GO:0006567">
    <property type="term" value="P:L-threonine catabolic process"/>
    <property type="evidence" value="ECO:0007669"/>
    <property type="project" value="TreeGrafter"/>
</dbReference>
<gene>
    <name evidence="6" type="ORF">MPLDJ20_120292</name>
</gene>
<dbReference type="InterPro" id="IPR050147">
    <property type="entry name" value="Ser/Thr_Dehydratase"/>
</dbReference>
<keyword evidence="3" id="KW-0663">Pyridoxal phosphate</keyword>
<dbReference type="AlphaFoldDB" id="A0A090ED90"/>
<dbReference type="SUPFAM" id="SSF53686">
    <property type="entry name" value="Tryptophan synthase beta subunit-like PLP-dependent enzymes"/>
    <property type="match status" value="1"/>
</dbReference>
<accession>A0A090ED90</accession>
<dbReference type="Proteomes" id="UP000046373">
    <property type="component" value="Unassembled WGS sequence"/>
</dbReference>
<dbReference type="PANTHER" id="PTHR48078:SF6">
    <property type="entry name" value="L-THREONINE DEHYDRATASE CATABOLIC TDCB"/>
    <property type="match status" value="1"/>
</dbReference>
<dbReference type="PANTHER" id="PTHR48078">
    <property type="entry name" value="THREONINE DEHYDRATASE, MITOCHONDRIAL-RELATED"/>
    <property type="match status" value="1"/>
</dbReference>
<evidence type="ECO:0000256" key="2">
    <source>
        <dbReference type="ARBA" id="ARBA00010869"/>
    </source>
</evidence>
<dbReference type="GO" id="GO:0004794">
    <property type="term" value="F:threonine deaminase activity"/>
    <property type="evidence" value="ECO:0007669"/>
    <property type="project" value="TreeGrafter"/>
</dbReference>
<dbReference type="GO" id="GO:0006565">
    <property type="term" value="P:L-serine catabolic process"/>
    <property type="evidence" value="ECO:0007669"/>
    <property type="project" value="TreeGrafter"/>
</dbReference>
<sequence length="318" mass="33050">MIGLDDVRAAAERIAPYIRSTPVVKMTATRQPLADAEVWMKLESLQPTGSFKARGATNRLLTTPRQELAAGIVTASGGNHGLATARAATIAGVTATVFVPETAEQAKIEKLRAWGAEVRVEGAVWDATNRAALAFAKERNAAYFHPFADPQVVAGQGTIGLELIEALPELDTVLVAIGGGGLISGISVALKALKPSIRIVGIEPAGSPTLQASLAAGHVVTLPAVTTRIATMACGRTDERIFGIVQEHVDEIILVGDEDMQAAARWLWFEFGIAADLSGAAGIAALRSGKLGLPPRAKIATLICGAGSNGIGIGRPMR</sequence>
<evidence type="ECO:0000313" key="7">
    <source>
        <dbReference type="Proteomes" id="UP000046373"/>
    </source>
</evidence>
<feature type="domain" description="Tryptophan synthase beta chain-like PALP" evidence="5">
    <location>
        <begin position="15"/>
        <end position="305"/>
    </location>
</feature>
<dbReference type="EMBL" id="CCNB01000004">
    <property type="protein sequence ID" value="CDX28187.1"/>
    <property type="molecule type" value="Genomic_DNA"/>
</dbReference>
<reference evidence="6 7" key="1">
    <citation type="submission" date="2014-08" db="EMBL/GenBank/DDBJ databases">
        <authorList>
            <person name="Moulin Lionel"/>
        </authorList>
    </citation>
    <scope>NUCLEOTIDE SEQUENCE [LARGE SCALE GENOMIC DNA]</scope>
</reference>
<evidence type="ECO:0000256" key="4">
    <source>
        <dbReference type="ARBA" id="ARBA00023239"/>
    </source>
</evidence>
<dbReference type="CDD" id="cd01562">
    <property type="entry name" value="Thr-dehyd"/>
    <property type="match status" value="1"/>
</dbReference>
<dbReference type="FunFam" id="3.40.50.1100:FF:000005">
    <property type="entry name" value="Threonine dehydratase catabolic"/>
    <property type="match status" value="1"/>
</dbReference>
<dbReference type="PROSITE" id="PS00165">
    <property type="entry name" value="DEHYDRATASE_SER_THR"/>
    <property type="match status" value="1"/>
</dbReference>
<organism evidence="6 7">
    <name type="scientific">Mesorhizobium plurifarium</name>
    <dbReference type="NCBI Taxonomy" id="69974"/>
    <lineage>
        <taxon>Bacteria</taxon>
        <taxon>Pseudomonadati</taxon>
        <taxon>Pseudomonadota</taxon>
        <taxon>Alphaproteobacteria</taxon>
        <taxon>Hyphomicrobiales</taxon>
        <taxon>Phyllobacteriaceae</taxon>
        <taxon>Mesorhizobium</taxon>
    </lineage>
</organism>
<keyword evidence="4" id="KW-0456">Lyase</keyword>
<dbReference type="GeneID" id="31888366"/>
<dbReference type="GO" id="GO:0003941">
    <property type="term" value="F:L-serine ammonia-lyase activity"/>
    <property type="evidence" value="ECO:0007669"/>
    <property type="project" value="TreeGrafter"/>
</dbReference>
<dbReference type="GO" id="GO:0009097">
    <property type="term" value="P:isoleucine biosynthetic process"/>
    <property type="evidence" value="ECO:0007669"/>
    <property type="project" value="TreeGrafter"/>
</dbReference>